<feature type="transmembrane region" description="Helical" evidence="3">
    <location>
        <begin position="307"/>
        <end position="328"/>
    </location>
</feature>
<dbReference type="InterPro" id="IPR029787">
    <property type="entry name" value="Nucleotide_cyclase"/>
</dbReference>
<keyword evidence="6" id="KW-1185">Reference proteome</keyword>
<dbReference type="InterPro" id="IPR050469">
    <property type="entry name" value="Diguanylate_Cyclase"/>
</dbReference>
<dbReference type="InterPro" id="IPR043128">
    <property type="entry name" value="Rev_trsase/Diguanyl_cyclase"/>
</dbReference>
<protein>
    <recommendedName>
        <fullName evidence="1">diguanylate cyclase</fullName>
        <ecNumber evidence="1">2.7.7.65</ecNumber>
    </recommendedName>
</protein>
<dbReference type="RefSeq" id="WP_150723257.1">
    <property type="nucleotide sequence ID" value="NZ_CABPRV010000015.1"/>
</dbReference>
<dbReference type="Gene3D" id="3.30.450.20">
    <property type="entry name" value="PAS domain"/>
    <property type="match status" value="1"/>
</dbReference>
<evidence type="ECO:0000256" key="1">
    <source>
        <dbReference type="ARBA" id="ARBA00012528"/>
    </source>
</evidence>
<feature type="domain" description="GGDEF" evidence="4">
    <location>
        <begin position="376"/>
        <end position="512"/>
    </location>
</feature>
<accession>A0ABY6WD36</accession>
<keyword evidence="3" id="KW-1133">Transmembrane helix</keyword>
<evidence type="ECO:0000256" key="2">
    <source>
        <dbReference type="ARBA" id="ARBA00034247"/>
    </source>
</evidence>
<dbReference type="PANTHER" id="PTHR45138:SF9">
    <property type="entry name" value="DIGUANYLATE CYCLASE DGCM-RELATED"/>
    <property type="match status" value="1"/>
</dbReference>
<dbReference type="CDD" id="cd01949">
    <property type="entry name" value="GGDEF"/>
    <property type="match status" value="1"/>
</dbReference>
<evidence type="ECO:0000313" key="5">
    <source>
        <dbReference type="EMBL" id="VVE51199.1"/>
    </source>
</evidence>
<dbReference type="Pfam" id="PF00990">
    <property type="entry name" value="GGDEF"/>
    <property type="match status" value="1"/>
</dbReference>
<dbReference type="SUPFAM" id="SSF55073">
    <property type="entry name" value="Nucleotide cyclase"/>
    <property type="match status" value="1"/>
</dbReference>
<name>A0ABY6WD36_9BURK</name>
<gene>
    <name evidence="5" type="ORF">PCA20602_04715</name>
</gene>
<dbReference type="EC" id="2.7.7.65" evidence="1"/>
<dbReference type="Proteomes" id="UP000366065">
    <property type="component" value="Unassembled WGS sequence"/>
</dbReference>
<dbReference type="NCBIfam" id="TIGR00254">
    <property type="entry name" value="GGDEF"/>
    <property type="match status" value="1"/>
</dbReference>
<evidence type="ECO:0000256" key="3">
    <source>
        <dbReference type="SAM" id="Phobius"/>
    </source>
</evidence>
<proteinExistence type="predicted"/>
<keyword evidence="3" id="KW-0472">Membrane</keyword>
<reference evidence="5 6" key="1">
    <citation type="submission" date="2019-08" db="EMBL/GenBank/DDBJ databases">
        <authorList>
            <person name="Peeters C."/>
        </authorList>
    </citation>
    <scope>NUCLEOTIDE SEQUENCE [LARGE SCALE GENOMIC DNA]</scope>
    <source>
        <strain evidence="5 6">LMG 20602</strain>
    </source>
</reference>
<comment type="caution">
    <text evidence="5">The sequence shown here is derived from an EMBL/GenBank/DDBJ whole genome shotgun (WGS) entry which is preliminary data.</text>
</comment>
<dbReference type="InterPro" id="IPR000160">
    <property type="entry name" value="GGDEF_dom"/>
</dbReference>
<comment type="catalytic activity">
    <reaction evidence="2">
        <text>2 GTP = 3',3'-c-di-GMP + 2 diphosphate</text>
        <dbReference type="Rhea" id="RHEA:24898"/>
        <dbReference type="ChEBI" id="CHEBI:33019"/>
        <dbReference type="ChEBI" id="CHEBI:37565"/>
        <dbReference type="ChEBI" id="CHEBI:58805"/>
        <dbReference type="EC" id="2.7.7.65"/>
    </reaction>
</comment>
<dbReference type="SMART" id="SM00267">
    <property type="entry name" value="GGDEF"/>
    <property type="match status" value="1"/>
</dbReference>
<dbReference type="PANTHER" id="PTHR45138">
    <property type="entry name" value="REGULATORY COMPONENTS OF SENSORY TRANSDUCTION SYSTEM"/>
    <property type="match status" value="1"/>
</dbReference>
<feature type="transmembrane region" description="Helical" evidence="3">
    <location>
        <begin position="32"/>
        <end position="55"/>
    </location>
</feature>
<dbReference type="EMBL" id="CABPRV010000015">
    <property type="protein sequence ID" value="VVE51199.1"/>
    <property type="molecule type" value="Genomic_DNA"/>
</dbReference>
<evidence type="ECO:0000259" key="4">
    <source>
        <dbReference type="PROSITE" id="PS50887"/>
    </source>
</evidence>
<dbReference type="PROSITE" id="PS50887">
    <property type="entry name" value="GGDEF"/>
    <property type="match status" value="1"/>
</dbReference>
<sequence length="527" mass="56344">MTTRSDVSRKQSGFRSWFGQRLRALFDKFDDYPAMVGVIGTAIAIAILVGVSLLLRADRQARYLFALERAQSVASVVATSLGGNIAVYDTLLKEMVREAEDPTTPLFPERVRDRVRFGQTLSRDFLDDAYVVDKTGRISAPLDGQPNVVVNVADRDYFRSHALSPSLGLYISQPYASRTHGGVLSVALTRRIAAPDHTFAGVAVLALRLDHLGTLVSDVDSADLRSIEIVEEKGTVLACDPCSGARPGALVTLPGGAARNGDLSAALAFPKGMSALDYRSVRVPGASMYVVVTPSTHLLMREWLRQVWIFSAIAITCAATLIAGSWLLTAAIRTRSSAAARLVSLSVTDGLTGLANRRALDTKLAAEWRRAKRSGSPLSILFADIDHFKHFNDAYGHSVGDDVLRAVAKNIGGHVRRESDMAARYGGEEFAVVLPDTDAQSAATMAEQVRRDIERLHIDHAGSAAGMVTISVGAATGVAGECGSAEAILTAADEQLFIAKQSGRNRISTIVLGKTPSPDEPSDSPSS</sequence>
<dbReference type="Gene3D" id="3.30.70.270">
    <property type="match status" value="1"/>
</dbReference>
<dbReference type="CDD" id="cd12914">
    <property type="entry name" value="PDC1_DGC_like"/>
    <property type="match status" value="1"/>
</dbReference>
<keyword evidence="3" id="KW-0812">Transmembrane</keyword>
<evidence type="ECO:0000313" key="6">
    <source>
        <dbReference type="Proteomes" id="UP000366065"/>
    </source>
</evidence>
<organism evidence="5 6">
    <name type="scientific">Pandoraea capi</name>
    <dbReference type="NCBI Taxonomy" id="2508286"/>
    <lineage>
        <taxon>Bacteria</taxon>
        <taxon>Pseudomonadati</taxon>
        <taxon>Pseudomonadota</taxon>
        <taxon>Betaproteobacteria</taxon>
        <taxon>Burkholderiales</taxon>
        <taxon>Burkholderiaceae</taxon>
        <taxon>Pandoraea</taxon>
    </lineage>
</organism>